<evidence type="ECO:0000256" key="5">
    <source>
        <dbReference type="ARBA" id="ARBA00022958"/>
    </source>
</evidence>
<keyword evidence="6 9" id="KW-1133">Transmembrane helix</keyword>
<evidence type="ECO:0000256" key="1">
    <source>
        <dbReference type="ARBA" id="ARBA00022448"/>
    </source>
</evidence>
<evidence type="ECO:0000256" key="8">
    <source>
        <dbReference type="ARBA" id="ARBA00023136"/>
    </source>
</evidence>
<keyword evidence="3 9" id="KW-0633">Potassium transport</keyword>
<gene>
    <name evidence="9 10" type="primary">kdpA</name>
    <name evidence="10" type="ORF">MUA95_00255</name>
</gene>
<comment type="subunit">
    <text evidence="9">The system is composed of three essential subunits: KdpA, KdpB and KdpC.</text>
</comment>
<dbReference type="GO" id="GO:0030955">
    <property type="term" value="F:potassium ion binding"/>
    <property type="evidence" value="ECO:0007669"/>
    <property type="project" value="UniProtKB-UniRule"/>
</dbReference>
<evidence type="ECO:0000313" key="11">
    <source>
        <dbReference type="Proteomes" id="UP001065705"/>
    </source>
</evidence>
<proteinExistence type="inferred from homology"/>
<dbReference type="PANTHER" id="PTHR30607:SF2">
    <property type="entry name" value="POTASSIUM-TRANSPORTING ATPASE POTASSIUM-BINDING SUBUNIT"/>
    <property type="match status" value="1"/>
</dbReference>
<dbReference type="AlphaFoldDB" id="A0ABD7TSU4"/>
<dbReference type="Pfam" id="PF03814">
    <property type="entry name" value="KdpA"/>
    <property type="match status" value="1"/>
</dbReference>
<keyword evidence="5 9" id="KW-0630">Potassium</keyword>
<sequence>MTSGFILIIAFLIIATLIAWYLYHIYFNAQSFLNVHYTRLETTLTRMLRLEHAPQSAIDYFKSLLLTNGLASILCYVLLRIQHVLWLNPNHVQNMSPDLAFHTVISFVTNTNLQHYAGETSLSYFSQMAVITFLMFLSAGSGFCIALAFIRRMTGNRDVIGNYYSDLIKWIVLVLLPLSCLVNLLLMHEGVIQTLHKNIQFTTIDHRIQSIPLGPVASLESIKHLGTNGGGFFGANGAMPFENPTVLTNMVEMISMMVMPGAVFILFGIVLYKKKLPSRKQIFYFVGLLLAIFLMCFLINLGAEHMGNPHFPGDNMEGKETRFGMTQSALFTTVTTSFTTGAVNNMHDAQTAIGGMVPLVLMMINAIFGGEGVGFLNFMTYVLLTLFIAGLMIGRSPQLFGKRLENKEMTCISVILMIHPLIILSFTSLALIFPNGLSAMTNPGAHGLSQILYEYTSASANNGSGFEGLQDHTAFWNITTGLAMFLGRYPVMILQLFIASMLARKPIQNTTNEMAIDTPIFTVLLVVMLITISALTFLPALVLGPIGEFLTS</sequence>
<dbReference type="Proteomes" id="UP001065705">
    <property type="component" value="Chromosome"/>
</dbReference>
<dbReference type="GO" id="GO:0006813">
    <property type="term" value="P:potassium ion transport"/>
    <property type="evidence" value="ECO:0007669"/>
    <property type="project" value="UniProtKB-UniRule"/>
</dbReference>
<evidence type="ECO:0000256" key="2">
    <source>
        <dbReference type="ARBA" id="ARBA00022475"/>
    </source>
</evidence>
<keyword evidence="7 9" id="KW-0406">Ion transport</keyword>
<keyword evidence="4 9" id="KW-0812">Transmembrane</keyword>
<dbReference type="PIRSF" id="PIRSF001294">
    <property type="entry name" value="K_ATPaseA"/>
    <property type="match status" value="1"/>
</dbReference>
<dbReference type="NCBIfam" id="TIGR00680">
    <property type="entry name" value="kdpA"/>
    <property type="match status" value="1"/>
</dbReference>
<feature type="transmembrane region" description="Helical" evidence="9">
    <location>
        <begin position="351"/>
        <end position="368"/>
    </location>
</feature>
<feature type="transmembrane region" description="Helical" evidence="9">
    <location>
        <begin position="60"/>
        <end position="79"/>
    </location>
</feature>
<feature type="transmembrane region" description="Helical" evidence="9">
    <location>
        <begin position="374"/>
        <end position="393"/>
    </location>
</feature>
<comment type="similarity">
    <text evidence="9">Belongs to the KdpA family.</text>
</comment>
<evidence type="ECO:0000256" key="9">
    <source>
        <dbReference type="HAMAP-Rule" id="MF_00275"/>
    </source>
</evidence>
<feature type="transmembrane region" description="Helical" evidence="9">
    <location>
        <begin position="129"/>
        <end position="150"/>
    </location>
</feature>
<feature type="transmembrane region" description="Helical" evidence="9">
    <location>
        <begin position="414"/>
        <end position="433"/>
    </location>
</feature>
<protein>
    <recommendedName>
        <fullName evidence="9">Potassium-transporting ATPase potassium-binding subunit</fullName>
    </recommendedName>
    <alternativeName>
        <fullName evidence="9">ATP phosphohydrolase [potassium-transporting] A chain</fullName>
    </alternativeName>
    <alternativeName>
        <fullName evidence="9">Potassium-binding and translocating subunit A</fullName>
    </alternativeName>
    <alternativeName>
        <fullName evidence="9">Potassium-translocating ATPase A chain</fullName>
    </alternativeName>
</protein>
<reference evidence="10" key="1">
    <citation type="submission" date="2022-03" db="EMBL/GenBank/DDBJ databases">
        <title>Comparative Genomics of East African Camel-Associated Staphylococcaceae spp.: Diversity and Inheritance of Traits Involved in Host-Pathogen Interactions.</title>
        <authorList>
            <person name="Akarsu H."/>
            <person name="Liljander A."/>
            <person name="Younan M."/>
            <person name="Brodard I."/>
            <person name="Glucks I."/>
            <person name="Labroussaa F."/>
            <person name="Overesch G."/>
            <person name="Kuhnert P."/>
            <person name="Perreten V."/>
            <person name="Drexler J.F."/>
            <person name="Corman V.M."/>
            <person name="Falquet L."/>
            <person name="Jores J."/>
        </authorList>
    </citation>
    <scope>NUCLEOTIDE SEQUENCE</scope>
    <source>
        <strain evidence="10">IVB6197</strain>
    </source>
</reference>
<evidence type="ECO:0000256" key="4">
    <source>
        <dbReference type="ARBA" id="ARBA00022692"/>
    </source>
</evidence>
<feature type="transmembrane region" description="Helical" evidence="9">
    <location>
        <begin position="253"/>
        <end position="271"/>
    </location>
</feature>
<feature type="transmembrane region" description="Helical" evidence="9">
    <location>
        <begin position="474"/>
        <end position="499"/>
    </location>
</feature>
<dbReference type="PANTHER" id="PTHR30607">
    <property type="entry name" value="POTASSIUM-TRANSPORTING ATPASE A CHAIN"/>
    <property type="match status" value="1"/>
</dbReference>
<accession>A0ABD7TSU4</accession>
<feature type="transmembrane region" description="Helical" evidence="9">
    <location>
        <begin position="170"/>
        <end position="188"/>
    </location>
</feature>
<dbReference type="RefSeq" id="WP_262626443.1">
    <property type="nucleotide sequence ID" value="NZ_CP094809.1"/>
</dbReference>
<evidence type="ECO:0000256" key="6">
    <source>
        <dbReference type="ARBA" id="ARBA00022989"/>
    </source>
</evidence>
<keyword evidence="1 9" id="KW-0813">Transport</keyword>
<dbReference type="GO" id="GO:0005886">
    <property type="term" value="C:plasma membrane"/>
    <property type="evidence" value="ECO:0007669"/>
    <property type="project" value="UniProtKB-SubCell"/>
</dbReference>
<keyword evidence="2 9" id="KW-1003">Cell membrane</keyword>
<dbReference type="InterPro" id="IPR004623">
    <property type="entry name" value="KdpA"/>
</dbReference>
<dbReference type="HAMAP" id="MF_00275">
    <property type="entry name" value="KdpA"/>
    <property type="match status" value="1"/>
</dbReference>
<comment type="subcellular location">
    <subcellularLocation>
        <location evidence="9">Cell membrane</location>
        <topology evidence="9">Multi-pass membrane protein</topology>
    </subcellularLocation>
</comment>
<organism evidence="10 11">
    <name type="scientific">Staphylococcus agnetis</name>
    <dbReference type="NCBI Taxonomy" id="985762"/>
    <lineage>
        <taxon>Bacteria</taxon>
        <taxon>Bacillati</taxon>
        <taxon>Bacillota</taxon>
        <taxon>Bacilli</taxon>
        <taxon>Bacillales</taxon>
        <taxon>Staphylococcaceae</taxon>
        <taxon>Staphylococcus</taxon>
    </lineage>
</organism>
<dbReference type="EMBL" id="CP094809">
    <property type="protein sequence ID" value="UXU57298.1"/>
    <property type="molecule type" value="Genomic_DNA"/>
</dbReference>
<keyword evidence="8 9" id="KW-0472">Membrane</keyword>
<evidence type="ECO:0000256" key="3">
    <source>
        <dbReference type="ARBA" id="ARBA00022538"/>
    </source>
</evidence>
<feature type="transmembrane region" description="Helical" evidence="9">
    <location>
        <begin position="520"/>
        <end position="542"/>
    </location>
</feature>
<comment type="function">
    <text evidence="9">Part of the high-affinity ATP-driven potassium transport (or Kdp) system, which catalyzes the hydrolysis of ATP coupled with the electrogenic transport of potassium into the cytoplasm. This subunit binds the extracellular potassium ions and delivers the ions to the membrane domain of KdpB through an intramembrane tunnel.</text>
</comment>
<feature type="transmembrane region" description="Helical" evidence="9">
    <location>
        <begin position="323"/>
        <end position="344"/>
    </location>
</feature>
<feature type="transmembrane region" description="Helical" evidence="9">
    <location>
        <begin position="5"/>
        <end position="23"/>
    </location>
</feature>
<evidence type="ECO:0000256" key="7">
    <source>
        <dbReference type="ARBA" id="ARBA00023065"/>
    </source>
</evidence>
<feature type="transmembrane region" description="Helical" evidence="9">
    <location>
        <begin position="283"/>
        <end position="303"/>
    </location>
</feature>
<evidence type="ECO:0000313" key="10">
    <source>
        <dbReference type="EMBL" id="UXU57298.1"/>
    </source>
</evidence>
<name>A0ABD7TSU4_9STAP</name>